<sequence length="57" mass="6495">QEITNPTEAAIISFIHICSTESRSKAPPVSESRGYLFTYFFMSLPHNSQHHIPLLHI</sequence>
<evidence type="ECO:0000313" key="2">
    <source>
        <dbReference type="WBParaSite" id="PgR085_g046_t01"/>
    </source>
</evidence>
<dbReference type="Proteomes" id="UP000887569">
    <property type="component" value="Unplaced"/>
</dbReference>
<proteinExistence type="predicted"/>
<accession>A0A915C5G4</accession>
<dbReference type="AlphaFoldDB" id="A0A915C5G4"/>
<reference evidence="2" key="1">
    <citation type="submission" date="2022-11" db="UniProtKB">
        <authorList>
            <consortium name="WormBaseParasite"/>
        </authorList>
    </citation>
    <scope>IDENTIFICATION</scope>
</reference>
<name>A0A915C5G4_PARUN</name>
<evidence type="ECO:0000313" key="1">
    <source>
        <dbReference type="Proteomes" id="UP000887569"/>
    </source>
</evidence>
<protein>
    <submittedName>
        <fullName evidence="2">Uncharacterized protein</fullName>
    </submittedName>
</protein>
<dbReference type="WBParaSite" id="PgR085_g046_t01">
    <property type="protein sequence ID" value="PgR085_g046_t01"/>
    <property type="gene ID" value="PgR085_g046"/>
</dbReference>
<keyword evidence="1" id="KW-1185">Reference proteome</keyword>
<organism evidence="1 2">
    <name type="scientific">Parascaris univalens</name>
    <name type="common">Nematode worm</name>
    <dbReference type="NCBI Taxonomy" id="6257"/>
    <lineage>
        <taxon>Eukaryota</taxon>
        <taxon>Metazoa</taxon>
        <taxon>Ecdysozoa</taxon>
        <taxon>Nematoda</taxon>
        <taxon>Chromadorea</taxon>
        <taxon>Rhabditida</taxon>
        <taxon>Spirurina</taxon>
        <taxon>Ascaridomorpha</taxon>
        <taxon>Ascaridoidea</taxon>
        <taxon>Ascarididae</taxon>
        <taxon>Parascaris</taxon>
    </lineage>
</organism>